<feature type="compositionally biased region" description="Polar residues" evidence="1">
    <location>
        <begin position="65"/>
        <end position="74"/>
    </location>
</feature>
<feature type="region of interest" description="Disordered" evidence="1">
    <location>
        <begin position="196"/>
        <end position="216"/>
    </location>
</feature>
<proteinExistence type="predicted"/>
<name>A0A0B7NWN9_9FUNG</name>
<evidence type="ECO:0000313" key="3">
    <source>
        <dbReference type="Proteomes" id="UP000054107"/>
    </source>
</evidence>
<evidence type="ECO:0000256" key="1">
    <source>
        <dbReference type="SAM" id="MobiDB-lite"/>
    </source>
</evidence>
<feature type="compositionally biased region" description="Low complexity" evidence="1">
    <location>
        <begin position="119"/>
        <end position="130"/>
    </location>
</feature>
<dbReference type="OrthoDB" id="2387577at2759"/>
<evidence type="ECO:0000313" key="2">
    <source>
        <dbReference type="EMBL" id="CEP20045.1"/>
    </source>
</evidence>
<accession>A0A0B7NWN9</accession>
<dbReference type="AlphaFoldDB" id="A0A0B7NWN9"/>
<protein>
    <submittedName>
        <fullName evidence="2">Uncharacterized protein</fullName>
    </submittedName>
</protein>
<sequence>MESKCINSVIPFFVSLCDFVEEVGEYISRQNTPKPGTSPPAGNQVYAEAAADMSSQDHQAAVMDTSDQAQRSSSSDIAQWFDELYNNSNDKDDQEGDLNDYPDAENHLADANEDSQTPSSSSSAAATSSANVNENHDNQAPSNTNKKKHALNNASKIADNTKTLAENSKAASDAFVGSVNTKKRLAASIEEADISAIPESPTRNHPSAIHTKSPYLPNPWSQSLSRSYGSISPTFLTYIVLSTRGFSPCNCRHLECTGSRN</sequence>
<gene>
    <name evidence="2" type="primary">PARPA_14366.1 scaffold 50072</name>
</gene>
<dbReference type="Proteomes" id="UP000054107">
    <property type="component" value="Unassembled WGS sequence"/>
</dbReference>
<feature type="compositionally biased region" description="Acidic residues" evidence="1">
    <location>
        <begin position="92"/>
        <end position="103"/>
    </location>
</feature>
<feature type="region of interest" description="Disordered" evidence="1">
    <location>
        <begin position="29"/>
        <end position="74"/>
    </location>
</feature>
<organism evidence="2 3">
    <name type="scientific">Parasitella parasitica</name>
    <dbReference type="NCBI Taxonomy" id="35722"/>
    <lineage>
        <taxon>Eukaryota</taxon>
        <taxon>Fungi</taxon>
        <taxon>Fungi incertae sedis</taxon>
        <taxon>Mucoromycota</taxon>
        <taxon>Mucoromycotina</taxon>
        <taxon>Mucoromycetes</taxon>
        <taxon>Mucorales</taxon>
        <taxon>Mucorineae</taxon>
        <taxon>Mucoraceae</taxon>
        <taxon>Parasitella</taxon>
    </lineage>
</organism>
<feature type="region of interest" description="Disordered" evidence="1">
    <location>
        <begin position="86"/>
        <end position="151"/>
    </location>
</feature>
<reference evidence="2 3" key="1">
    <citation type="submission" date="2014-09" db="EMBL/GenBank/DDBJ databases">
        <authorList>
            <person name="Ellenberger Sabrina"/>
        </authorList>
    </citation>
    <scope>NUCLEOTIDE SEQUENCE [LARGE SCALE GENOMIC DNA]</scope>
    <source>
        <strain evidence="2 3">CBS 412.66</strain>
    </source>
</reference>
<dbReference type="EMBL" id="LN734204">
    <property type="protein sequence ID" value="CEP20045.1"/>
    <property type="molecule type" value="Genomic_DNA"/>
</dbReference>
<keyword evidence="3" id="KW-1185">Reference proteome</keyword>